<feature type="domain" description="Flagellar basal body rod protein N-terminal" evidence="3">
    <location>
        <begin position="12"/>
        <end position="36"/>
    </location>
</feature>
<dbReference type="AlphaFoldDB" id="A0A9D1TJE7"/>
<dbReference type="InterPro" id="IPR001444">
    <property type="entry name" value="Flag_bb_rod_N"/>
</dbReference>
<organism evidence="6 7">
    <name type="scientific">Candidatus Pseudogracilibacillus intestinigallinarum</name>
    <dbReference type="NCBI Taxonomy" id="2838742"/>
    <lineage>
        <taxon>Bacteria</taxon>
        <taxon>Bacillati</taxon>
        <taxon>Bacillota</taxon>
        <taxon>Bacilli</taxon>
        <taxon>Bacillales</taxon>
        <taxon>Bacillaceae</taxon>
        <taxon>Pseudogracilibacillus</taxon>
    </lineage>
</organism>
<evidence type="ECO:0000256" key="1">
    <source>
        <dbReference type="ARBA" id="ARBA00009677"/>
    </source>
</evidence>
<dbReference type="EMBL" id="DXHX01000013">
    <property type="protein sequence ID" value="HIV73588.1"/>
    <property type="molecule type" value="Genomic_DNA"/>
</dbReference>
<evidence type="ECO:0000259" key="4">
    <source>
        <dbReference type="Pfam" id="PF06429"/>
    </source>
</evidence>
<dbReference type="InterPro" id="IPR010930">
    <property type="entry name" value="Flg_bb/hook_C_dom"/>
</dbReference>
<sequence>MSLRVMGQAAVTMNQLQQQLDVIGHNIANANTTGYKQRTSEFSDLLFQQIHNMTQPGNEVGRSTNDGIRIGTGAKLGAVNNDFSIGSLQNTDRPLDIALTQPTHFMQVITNVNGREEIQYTRDGSLYVSSEGNDLVLVSKDGHPINGENGPIRFSNNIDSIRIGTDGRVYVTENGAEQYAGTIQVRHITKPRLLEATGDNIFQLRVQNTGFNEAEIAQLVDENNIMESGKLEMANVDIGLQMVELMNAQRAYQVNARSITMADQMQGLVNQLR</sequence>
<dbReference type="Pfam" id="PF00460">
    <property type="entry name" value="Flg_bb_rod"/>
    <property type="match status" value="1"/>
</dbReference>
<dbReference type="GO" id="GO:0071978">
    <property type="term" value="P:bacterial-type flagellum-dependent swarming motility"/>
    <property type="evidence" value="ECO:0007669"/>
    <property type="project" value="TreeGrafter"/>
</dbReference>
<evidence type="ECO:0000313" key="7">
    <source>
        <dbReference type="Proteomes" id="UP000823937"/>
    </source>
</evidence>
<dbReference type="GO" id="GO:0009425">
    <property type="term" value="C:bacterial-type flagellum basal body"/>
    <property type="evidence" value="ECO:0007669"/>
    <property type="project" value="UniProtKB-SubCell"/>
</dbReference>
<keyword evidence="6" id="KW-0969">Cilium</keyword>
<gene>
    <name evidence="6" type="ORF">H9895_00725</name>
</gene>
<dbReference type="InterPro" id="IPR053967">
    <property type="entry name" value="LlgE_F_G-like_D1"/>
</dbReference>
<dbReference type="Pfam" id="PF06429">
    <property type="entry name" value="Flg_bbr_C"/>
    <property type="match status" value="1"/>
</dbReference>
<name>A0A9D1TJE7_9BACI</name>
<feature type="domain" description="Flagellar basal-body/hook protein C-terminal" evidence="4">
    <location>
        <begin position="228"/>
        <end position="272"/>
    </location>
</feature>
<dbReference type="Proteomes" id="UP000823937">
    <property type="component" value="Unassembled WGS sequence"/>
</dbReference>
<keyword evidence="6" id="KW-0282">Flagellum</keyword>
<feature type="domain" description="Flagellar hook protein FlgE/F/G-like D1" evidence="5">
    <location>
        <begin position="105"/>
        <end position="171"/>
    </location>
</feature>
<comment type="subcellular location">
    <subcellularLocation>
        <location evidence="2">Bacterial flagellum basal body</location>
    </subcellularLocation>
</comment>
<dbReference type="PANTHER" id="PTHR30435">
    <property type="entry name" value="FLAGELLAR PROTEIN"/>
    <property type="match status" value="1"/>
</dbReference>
<dbReference type="Pfam" id="PF22692">
    <property type="entry name" value="LlgE_F_G_D1"/>
    <property type="match status" value="1"/>
</dbReference>
<dbReference type="InterPro" id="IPR020013">
    <property type="entry name" value="Flagellar_FlgE/F/G"/>
</dbReference>
<dbReference type="NCBIfam" id="TIGR03506">
    <property type="entry name" value="FlgEFG_subfam"/>
    <property type="match status" value="1"/>
</dbReference>
<evidence type="ECO:0000313" key="6">
    <source>
        <dbReference type="EMBL" id="HIV73588.1"/>
    </source>
</evidence>
<dbReference type="PANTHER" id="PTHR30435:SF19">
    <property type="entry name" value="FLAGELLAR BASAL-BODY ROD PROTEIN FLGG"/>
    <property type="match status" value="1"/>
</dbReference>
<comment type="caution">
    <text evidence="6">The sequence shown here is derived from an EMBL/GenBank/DDBJ whole genome shotgun (WGS) entry which is preliminary data.</text>
</comment>
<keyword evidence="2" id="KW-0975">Bacterial flagellum</keyword>
<reference evidence="6" key="1">
    <citation type="journal article" date="2021" name="PeerJ">
        <title>Extensive microbial diversity within the chicken gut microbiome revealed by metagenomics and culture.</title>
        <authorList>
            <person name="Gilroy R."/>
            <person name="Ravi A."/>
            <person name="Getino M."/>
            <person name="Pursley I."/>
            <person name="Horton D.L."/>
            <person name="Alikhan N.F."/>
            <person name="Baker D."/>
            <person name="Gharbi K."/>
            <person name="Hall N."/>
            <person name="Watson M."/>
            <person name="Adriaenssens E.M."/>
            <person name="Foster-Nyarko E."/>
            <person name="Jarju S."/>
            <person name="Secka A."/>
            <person name="Antonio M."/>
            <person name="Oren A."/>
            <person name="Chaudhuri R.R."/>
            <person name="La Ragione R."/>
            <person name="Hildebrand F."/>
            <person name="Pallen M.J."/>
        </authorList>
    </citation>
    <scope>NUCLEOTIDE SEQUENCE</scope>
    <source>
        <strain evidence="6">CHK169-2315</strain>
    </source>
</reference>
<comment type="similarity">
    <text evidence="1 2">Belongs to the flagella basal body rod proteins family.</text>
</comment>
<reference evidence="6" key="2">
    <citation type="submission" date="2021-04" db="EMBL/GenBank/DDBJ databases">
        <authorList>
            <person name="Gilroy R."/>
        </authorList>
    </citation>
    <scope>NUCLEOTIDE SEQUENCE</scope>
    <source>
        <strain evidence="6">CHK169-2315</strain>
    </source>
</reference>
<keyword evidence="6" id="KW-0966">Cell projection</keyword>
<dbReference type="SUPFAM" id="SSF117143">
    <property type="entry name" value="Flagellar hook protein flgE"/>
    <property type="match status" value="1"/>
</dbReference>
<accession>A0A9D1TJE7</accession>
<dbReference type="InterPro" id="IPR037925">
    <property type="entry name" value="FlgE/F/G-like"/>
</dbReference>
<evidence type="ECO:0000259" key="5">
    <source>
        <dbReference type="Pfam" id="PF22692"/>
    </source>
</evidence>
<proteinExistence type="inferred from homology"/>
<evidence type="ECO:0000259" key="3">
    <source>
        <dbReference type="Pfam" id="PF00460"/>
    </source>
</evidence>
<protein>
    <submittedName>
        <fullName evidence="6">Flagellar hook-basal body protein</fullName>
    </submittedName>
</protein>
<evidence type="ECO:0000256" key="2">
    <source>
        <dbReference type="RuleBase" id="RU362116"/>
    </source>
</evidence>